<comment type="subunit">
    <text evidence="5">Heterotetramer of two alpha and two beta subunits.</text>
</comment>
<evidence type="ECO:0000256" key="3">
    <source>
        <dbReference type="ARBA" id="ARBA00022741"/>
    </source>
</evidence>
<evidence type="ECO:0000256" key="1">
    <source>
        <dbReference type="ARBA" id="ARBA00022532"/>
    </source>
</evidence>
<dbReference type="InterPro" id="IPR016102">
    <property type="entry name" value="Succinyl-CoA_synth-like"/>
</dbReference>
<dbReference type="GO" id="GO:0004776">
    <property type="term" value="F:succinate-CoA ligase (GDP-forming) activity"/>
    <property type="evidence" value="ECO:0007669"/>
    <property type="project" value="TreeGrafter"/>
</dbReference>
<dbReference type="SMART" id="SM00881">
    <property type="entry name" value="CoA_binding"/>
    <property type="match status" value="1"/>
</dbReference>
<accession>A0A523TGJ2</accession>
<dbReference type="InterPro" id="IPR005810">
    <property type="entry name" value="CoA_lig_alpha"/>
</dbReference>
<comment type="caution">
    <text evidence="8">The sequence shown here is derived from an EMBL/GenBank/DDBJ whole genome shotgun (WGS) entry which is preliminary data.</text>
</comment>
<evidence type="ECO:0000256" key="6">
    <source>
        <dbReference type="PIRSR" id="PIRSR001553-1"/>
    </source>
</evidence>
<dbReference type="PANTHER" id="PTHR11117">
    <property type="entry name" value="SUCCINYL-COA LIGASE SUBUNIT ALPHA"/>
    <property type="match status" value="1"/>
</dbReference>
<dbReference type="Gene3D" id="3.40.50.261">
    <property type="entry name" value="Succinyl-CoA synthetase domains"/>
    <property type="match status" value="1"/>
</dbReference>
<evidence type="ECO:0000313" key="9">
    <source>
        <dbReference type="Proteomes" id="UP000316517"/>
    </source>
</evidence>
<evidence type="ECO:0000256" key="5">
    <source>
        <dbReference type="HAMAP-Rule" id="MF_01988"/>
    </source>
</evidence>
<feature type="binding site" evidence="5">
    <location>
        <begin position="96"/>
        <end position="98"/>
    </location>
    <ligand>
        <name>CoA</name>
        <dbReference type="ChEBI" id="CHEBI:57287"/>
    </ligand>
</feature>
<proteinExistence type="inferred from homology"/>
<sequence>MSILVKADTKVVVHGITGRIGNRQTRLMLDYGTKISAGVTPGRGGEEVWGVPVYDSVSEVIEEHSIDASLVFVPAPFAKDTCFEAMEAGVKLIVLITEHVPVHDAMEIRAMANAEEAVVIGPTTPGIIYPGKMKIGIMPGNMFCPGNVGLISRSGTLTYEIAGNLCDMGIGQSTAVGMGADPVVCTSLTQLLHMFEEDEETHLVVIVGEVGGTEEEKAAQYIKREMKKPVVAYIAGQSVPPGKRMGHAGAIVERGMGSAQSKVRVLKEAGVKVAERPTEVSELVKSILRRGL</sequence>
<name>A0A523TGJ2_UNCAE</name>
<dbReference type="SUPFAM" id="SSF52210">
    <property type="entry name" value="Succinyl-CoA synthetase domains"/>
    <property type="match status" value="1"/>
</dbReference>
<keyword evidence="3 5" id="KW-0547">Nucleotide-binding</keyword>
<comment type="function">
    <text evidence="5">Succinyl-CoA synthetase functions in the citric acid cycle (TCA), coupling the hydrolysis of succinyl-CoA to the synthesis of either ATP or GTP and thus represents the only step of substrate-level phosphorylation in the TCA. The alpha subunit of the enzyme binds the substrates coenzyme A and phosphate, while succinate binding and nucleotide specificity is provided by the beta subunit.</text>
</comment>
<dbReference type="HAMAP" id="MF_01988">
    <property type="entry name" value="Succ_CoA_alpha"/>
    <property type="match status" value="1"/>
</dbReference>
<keyword evidence="1 5" id="KW-0816">Tricarboxylic acid cycle</keyword>
<feature type="binding site" evidence="5">
    <location>
        <position position="159"/>
    </location>
    <ligand>
        <name>substrate</name>
        <note>ligand shared with subunit beta</note>
    </ligand>
</feature>
<dbReference type="Proteomes" id="UP000316517">
    <property type="component" value="Unassembled WGS sequence"/>
</dbReference>
<dbReference type="NCBIfam" id="NF004230">
    <property type="entry name" value="PRK05678.1"/>
    <property type="match status" value="1"/>
</dbReference>
<dbReference type="GO" id="GO:0009361">
    <property type="term" value="C:succinate-CoA ligase complex (ADP-forming)"/>
    <property type="evidence" value="ECO:0007669"/>
    <property type="project" value="TreeGrafter"/>
</dbReference>
<dbReference type="PANTHER" id="PTHR11117:SF2">
    <property type="entry name" value="SUCCINATE--COA LIGASE [ADP_GDP-FORMING] SUBUNIT ALPHA, MITOCHONDRIAL"/>
    <property type="match status" value="1"/>
</dbReference>
<evidence type="ECO:0000259" key="7">
    <source>
        <dbReference type="SMART" id="SM00881"/>
    </source>
</evidence>
<dbReference type="InterPro" id="IPR003781">
    <property type="entry name" value="CoA-bd"/>
</dbReference>
<feature type="binding site" evidence="5">
    <location>
        <begin position="17"/>
        <end position="20"/>
    </location>
    <ligand>
        <name>CoA</name>
        <dbReference type="ChEBI" id="CHEBI:57287"/>
    </ligand>
</feature>
<comment type="similarity">
    <text evidence="4 5">Belongs to the succinate/malate CoA ligase alpha subunit family.</text>
</comment>
<dbReference type="UniPathway" id="UPA00223">
    <property type="reaction ID" value="UER00999"/>
</dbReference>
<dbReference type="Pfam" id="PF00549">
    <property type="entry name" value="Ligase_CoA"/>
    <property type="match status" value="1"/>
</dbReference>
<comment type="pathway">
    <text evidence="5">Carbohydrate metabolism; tricarboxylic acid cycle; succinate from succinyl-CoA (ligase route): step 1/1.</text>
</comment>
<keyword evidence="2 5" id="KW-0436">Ligase</keyword>
<evidence type="ECO:0000256" key="4">
    <source>
        <dbReference type="ARBA" id="ARBA00060724"/>
    </source>
</evidence>
<dbReference type="SUPFAM" id="SSF51735">
    <property type="entry name" value="NAD(P)-binding Rossmann-fold domains"/>
    <property type="match status" value="1"/>
</dbReference>
<dbReference type="AlphaFoldDB" id="A0A523TGJ2"/>
<dbReference type="FunFam" id="3.40.50.261:FF:000006">
    <property type="entry name" value="Succinate--CoA ligase [ADP-forming] subunit alpha"/>
    <property type="match status" value="1"/>
</dbReference>
<comment type="catalytic activity">
    <reaction evidence="5">
        <text>succinate + ATP + CoA = succinyl-CoA + ADP + phosphate</text>
        <dbReference type="Rhea" id="RHEA:17661"/>
        <dbReference type="ChEBI" id="CHEBI:30031"/>
        <dbReference type="ChEBI" id="CHEBI:30616"/>
        <dbReference type="ChEBI" id="CHEBI:43474"/>
        <dbReference type="ChEBI" id="CHEBI:57287"/>
        <dbReference type="ChEBI" id="CHEBI:57292"/>
        <dbReference type="ChEBI" id="CHEBI:456216"/>
        <dbReference type="EC" id="6.2.1.5"/>
    </reaction>
</comment>
<dbReference type="NCBIfam" id="TIGR01019">
    <property type="entry name" value="sucCoAalpha"/>
    <property type="match status" value="1"/>
</dbReference>
<comment type="catalytic activity">
    <reaction evidence="5">
        <text>GTP + succinate + CoA = succinyl-CoA + GDP + phosphate</text>
        <dbReference type="Rhea" id="RHEA:22120"/>
        <dbReference type="ChEBI" id="CHEBI:30031"/>
        <dbReference type="ChEBI" id="CHEBI:37565"/>
        <dbReference type="ChEBI" id="CHEBI:43474"/>
        <dbReference type="ChEBI" id="CHEBI:57287"/>
        <dbReference type="ChEBI" id="CHEBI:57292"/>
        <dbReference type="ChEBI" id="CHEBI:58189"/>
    </reaction>
</comment>
<comment type="caution">
    <text evidence="5">Lacks conserved residue(s) required for the propagation of feature annotation.</text>
</comment>
<dbReference type="PIRSF" id="PIRSF001553">
    <property type="entry name" value="SucCS_alpha"/>
    <property type="match status" value="1"/>
</dbReference>
<organism evidence="8 9">
    <name type="scientific">Aerophobetes bacterium</name>
    <dbReference type="NCBI Taxonomy" id="2030807"/>
    <lineage>
        <taxon>Bacteria</taxon>
        <taxon>Candidatus Aerophobota</taxon>
    </lineage>
</organism>
<protein>
    <recommendedName>
        <fullName evidence="5">Succinate--CoA ligase [ADP-forming] subunit alpha</fullName>
        <ecNumber evidence="5">6.2.1.5</ecNumber>
    </recommendedName>
    <alternativeName>
        <fullName evidence="5">Succinyl-CoA synthetase subunit alpha</fullName>
        <shortName evidence="5">SCS-alpha</shortName>
    </alternativeName>
</protein>
<dbReference type="Gene3D" id="3.40.50.720">
    <property type="entry name" value="NAD(P)-binding Rossmann-like Domain"/>
    <property type="match status" value="1"/>
</dbReference>
<dbReference type="Pfam" id="PF02629">
    <property type="entry name" value="CoA_binding"/>
    <property type="match status" value="1"/>
</dbReference>
<dbReference type="EMBL" id="SOJT01000078">
    <property type="protein sequence ID" value="TET29488.1"/>
    <property type="molecule type" value="Genomic_DNA"/>
</dbReference>
<feature type="active site" description="Tele-phosphohistidine intermediate" evidence="5 6">
    <location>
        <position position="247"/>
    </location>
</feature>
<dbReference type="InterPro" id="IPR036291">
    <property type="entry name" value="NAD(P)-bd_dom_sf"/>
</dbReference>
<evidence type="ECO:0000256" key="2">
    <source>
        <dbReference type="ARBA" id="ARBA00022598"/>
    </source>
</evidence>
<dbReference type="GO" id="GO:0006099">
    <property type="term" value="P:tricarboxylic acid cycle"/>
    <property type="evidence" value="ECO:0007669"/>
    <property type="project" value="UniProtKB-UniRule"/>
</dbReference>
<dbReference type="PRINTS" id="PR01798">
    <property type="entry name" value="SCOASYNTHASE"/>
</dbReference>
<dbReference type="GO" id="GO:0000166">
    <property type="term" value="F:nucleotide binding"/>
    <property type="evidence" value="ECO:0007669"/>
    <property type="project" value="UniProtKB-KW"/>
</dbReference>
<reference evidence="8 9" key="1">
    <citation type="submission" date="2019-03" db="EMBL/GenBank/DDBJ databases">
        <title>Metabolic potential of uncultured bacteria and archaea associated with petroleum seepage in deep-sea sediments.</title>
        <authorList>
            <person name="Dong X."/>
            <person name="Hubert C."/>
        </authorList>
    </citation>
    <scope>NUCLEOTIDE SEQUENCE [LARGE SCALE GENOMIC DNA]</scope>
    <source>
        <strain evidence="8">E44_bin3</strain>
    </source>
</reference>
<feature type="domain" description="CoA-binding" evidence="7">
    <location>
        <begin position="4"/>
        <end position="100"/>
    </location>
</feature>
<gene>
    <name evidence="5 8" type="primary">sucD</name>
    <name evidence="8" type="ORF">E3J68_01745</name>
</gene>
<dbReference type="EC" id="6.2.1.5" evidence="5"/>
<evidence type="ECO:0000313" key="8">
    <source>
        <dbReference type="EMBL" id="TET29488.1"/>
    </source>
</evidence>
<dbReference type="GO" id="GO:0004775">
    <property type="term" value="F:succinate-CoA ligase (ADP-forming) activity"/>
    <property type="evidence" value="ECO:0007669"/>
    <property type="project" value="UniProtKB-UniRule"/>
</dbReference>
<dbReference type="FunFam" id="3.40.50.720:FF:000277">
    <property type="entry name" value="Succinate--CoA ligase [ADP-forming] subunit alpha"/>
    <property type="match status" value="1"/>
</dbReference>
<dbReference type="InterPro" id="IPR005811">
    <property type="entry name" value="SUCC_ACL_C"/>
</dbReference>